<feature type="transmembrane region" description="Helical" evidence="1">
    <location>
        <begin position="52"/>
        <end position="73"/>
    </location>
</feature>
<evidence type="ECO:0000256" key="1">
    <source>
        <dbReference type="SAM" id="Phobius"/>
    </source>
</evidence>
<feature type="transmembrane region" description="Helical" evidence="1">
    <location>
        <begin position="29"/>
        <end position="46"/>
    </location>
</feature>
<feature type="transmembrane region" description="Helical" evidence="1">
    <location>
        <begin position="242"/>
        <end position="262"/>
    </location>
</feature>
<feature type="transmembrane region" description="Helical" evidence="1">
    <location>
        <begin position="328"/>
        <end position="353"/>
    </location>
</feature>
<dbReference type="STRING" id="178356.SAMN05216269_10927"/>
<keyword evidence="1" id="KW-0812">Transmembrane</keyword>
<keyword evidence="3" id="KW-1185">Reference proteome</keyword>
<feature type="transmembrane region" description="Helical" evidence="1">
    <location>
        <begin position="85"/>
        <end position="103"/>
    </location>
</feature>
<keyword evidence="1" id="KW-0472">Membrane</keyword>
<proteinExistence type="predicted"/>
<name>A0A1M7MS85_9FLAO</name>
<keyword evidence="1" id="KW-1133">Transmembrane helix</keyword>
<feature type="transmembrane region" description="Helical" evidence="1">
    <location>
        <begin position="199"/>
        <end position="230"/>
    </location>
</feature>
<organism evidence="2 3">
    <name type="scientific">Flavobacterium xinjiangense</name>
    <dbReference type="NCBI Taxonomy" id="178356"/>
    <lineage>
        <taxon>Bacteria</taxon>
        <taxon>Pseudomonadati</taxon>
        <taxon>Bacteroidota</taxon>
        <taxon>Flavobacteriia</taxon>
        <taxon>Flavobacteriales</taxon>
        <taxon>Flavobacteriaceae</taxon>
        <taxon>Flavobacterium</taxon>
    </lineage>
</organism>
<feature type="transmembrane region" description="Helical" evidence="1">
    <location>
        <begin position="115"/>
        <end position="136"/>
    </location>
</feature>
<evidence type="ECO:0000313" key="2">
    <source>
        <dbReference type="EMBL" id="SHM93910.1"/>
    </source>
</evidence>
<dbReference type="AlphaFoldDB" id="A0A1M7MS85"/>
<reference evidence="3" key="1">
    <citation type="submission" date="2016-11" db="EMBL/GenBank/DDBJ databases">
        <authorList>
            <person name="Varghese N."/>
            <person name="Submissions S."/>
        </authorList>
    </citation>
    <scope>NUCLEOTIDE SEQUENCE [LARGE SCALE GENOMIC DNA]</scope>
    <source>
        <strain evidence="3">CGMCC 1.2749</strain>
    </source>
</reference>
<sequence length="410" mass="46203">MRRSTLVLGMIIVSSLGPYIGLGLRAEHLFIYGFFVPILVLFFLKSSLNKTLLYSLLPLLFSLLITLFFDLITGPKIREASIFSNIDNLLEPVLLIFIFSYFLNRSFTEKDFKILLNLIVAISIFAGIISILTIFVDLEFILRFFIADMQGEESLWKQVFSLGRYTGIFSQPLEAGIFFTGSLFSLIFLKTTYSMKTWYFYVAFIVIFVAGSISLSKNFYLLGVVMSFFLYGQLSKWSFKKYLSIILFFLGVTTFIFLFLIFDFGSYLNSLLSLYESDGLASAITAGRFGGSGITDVELLFNKFLNEGFFMGFGLGTHLPLDNGFLEFAYQGGVFSLLGYLLFLSYGLIIALIKNAKEPAKFLLILIVYVFLSSMGGPVITANRANIIFIFLICATLVLSNKSSILYVKK</sequence>
<evidence type="ECO:0008006" key="4">
    <source>
        <dbReference type="Google" id="ProtNLM"/>
    </source>
</evidence>
<accession>A0A1M7MS85</accession>
<feature type="transmembrane region" description="Helical" evidence="1">
    <location>
        <begin position="173"/>
        <end position="193"/>
    </location>
</feature>
<dbReference type="EMBL" id="FRCL01000009">
    <property type="protein sequence ID" value="SHM93910.1"/>
    <property type="molecule type" value="Genomic_DNA"/>
</dbReference>
<gene>
    <name evidence="2" type="ORF">SAMN05216269_10927</name>
</gene>
<dbReference type="Proteomes" id="UP000184092">
    <property type="component" value="Unassembled WGS sequence"/>
</dbReference>
<feature type="transmembrane region" description="Helical" evidence="1">
    <location>
        <begin position="362"/>
        <end position="381"/>
    </location>
</feature>
<feature type="transmembrane region" description="Helical" evidence="1">
    <location>
        <begin position="387"/>
        <end position="408"/>
    </location>
</feature>
<feature type="transmembrane region" description="Helical" evidence="1">
    <location>
        <begin position="6"/>
        <end position="22"/>
    </location>
</feature>
<protein>
    <recommendedName>
        <fullName evidence="4">O-Antigen ligase</fullName>
    </recommendedName>
</protein>
<evidence type="ECO:0000313" key="3">
    <source>
        <dbReference type="Proteomes" id="UP000184092"/>
    </source>
</evidence>